<accession>A0A438C6Z2</accession>
<evidence type="ECO:0000259" key="1">
    <source>
        <dbReference type="Pfam" id="PF13961"/>
    </source>
</evidence>
<evidence type="ECO:0000313" key="2">
    <source>
        <dbReference type="EMBL" id="RVW18686.1"/>
    </source>
</evidence>
<protein>
    <recommendedName>
        <fullName evidence="1">DUF4219 domain-containing protein</fullName>
    </recommendedName>
</protein>
<reference evidence="2 3" key="1">
    <citation type="journal article" date="2018" name="PLoS Genet.">
        <title>Population sequencing reveals clonal diversity and ancestral inbreeding in the grapevine cultivar Chardonnay.</title>
        <authorList>
            <person name="Roach M.J."/>
            <person name="Johnson D.L."/>
            <person name="Bohlmann J."/>
            <person name="van Vuuren H.J."/>
            <person name="Jones S.J."/>
            <person name="Pretorius I.S."/>
            <person name="Schmidt S.A."/>
            <person name="Borneman A.R."/>
        </authorList>
    </citation>
    <scope>NUCLEOTIDE SEQUENCE [LARGE SCALE GENOMIC DNA]</scope>
    <source>
        <strain evidence="3">cv. Chardonnay</strain>
        <tissue evidence="2">Leaf</tissue>
    </source>
</reference>
<name>A0A438C6Z2_VITVI</name>
<dbReference type="PANTHER" id="PTHR35317">
    <property type="entry name" value="OS04G0629600 PROTEIN"/>
    <property type="match status" value="1"/>
</dbReference>
<dbReference type="AlphaFoldDB" id="A0A438C6Z2"/>
<comment type="caution">
    <text evidence="2">The sequence shown here is derived from an EMBL/GenBank/DDBJ whole genome shotgun (WGS) entry which is preliminary data.</text>
</comment>
<dbReference type="Pfam" id="PF13961">
    <property type="entry name" value="DUF4219"/>
    <property type="match status" value="1"/>
</dbReference>
<evidence type="ECO:0000313" key="3">
    <source>
        <dbReference type="Proteomes" id="UP000288805"/>
    </source>
</evidence>
<feature type="domain" description="DUF4219" evidence="1">
    <location>
        <begin position="15"/>
        <end position="40"/>
    </location>
</feature>
<dbReference type="PANTHER" id="PTHR35317:SF11">
    <property type="entry name" value="CCHC-TYPE DOMAIN-CONTAINING PROTEIN"/>
    <property type="match status" value="1"/>
</dbReference>
<dbReference type="Proteomes" id="UP000288805">
    <property type="component" value="Unassembled WGS sequence"/>
</dbReference>
<sequence length="183" mass="21363">MTSEASLNALAPPVFDGINYQVWAIRMEANLDANDMWESVSEEYEVPPLFDNPTMAHIKLHNERRIMTLKTTNEIWNFLKKEYEGNERVKENNKVIVSRDVKFFESESWSWENDKKLEFKENLEFQKDLEFQEEIDNIDDEPVRETRSLSDIYQRCNVAIIEPVGYQEATTDKKKDGCNGGGA</sequence>
<organism evidence="2 3">
    <name type="scientific">Vitis vinifera</name>
    <name type="common">Grape</name>
    <dbReference type="NCBI Taxonomy" id="29760"/>
    <lineage>
        <taxon>Eukaryota</taxon>
        <taxon>Viridiplantae</taxon>
        <taxon>Streptophyta</taxon>
        <taxon>Embryophyta</taxon>
        <taxon>Tracheophyta</taxon>
        <taxon>Spermatophyta</taxon>
        <taxon>Magnoliopsida</taxon>
        <taxon>eudicotyledons</taxon>
        <taxon>Gunneridae</taxon>
        <taxon>Pentapetalae</taxon>
        <taxon>rosids</taxon>
        <taxon>Vitales</taxon>
        <taxon>Vitaceae</taxon>
        <taxon>Viteae</taxon>
        <taxon>Vitis</taxon>
    </lineage>
</organism>
<dbReference type="InterPro" id="IPR025314">
    <property type="entry name" value="DUF4219"/>
</dbReference>
<proteinExistence type="predicted"/>
<dbReference type="EMBL" id="QGNW01002515">
    <property type="protein sequence ID" value="RVW18686.1"/>
    <property type="molecule type" value="Genomic_DNA"/>
</dbReference>
<gene>
    <name evidence="2" type="ORF">CK203_099054</name>
</gene>